<dbReference type="GO" id="GO:0015225">
    <property type="term" value="F:biotin transmembrane transporter activity"/>
    <property type="evidence" value="ECO:0007669"/>
    <property type="project" value="UniProtKB-UniRule"/>
</dbReference>
<evidence type="ECO:0000313" key="4">
    <source>
        <dbReference type="EMBL" id="MBC8432287.1"/>
    </source>
</evidence>
<comment type="caution">
    <text evidence="4">The sequence shown here is derived from an EMBL/GenBank/DDBJ whole genome shotgun (WGS) entry which is preliminary data.</text>
</comment>
<dbReference type="AlphaFoldDB" id="A0A8J6P2U6"/>
<reference evidence="4 5" key="1">
    <citation type="submission" date="2020-08" db="EMBL/GenBank/DDBJ databases">
        <title>Bridging the membrane lipid divide: bacteria of the FCB group superphylum have the potential to synthesize archaeal ether lipids.</title>
        <authorList>
            <person name="Villanueva L."/>
            <person name="Von Meijenfeldt F.A.B."/>
            <person name="Westbye A.B."/>
            <person name="Yadav S."/>
            <person name="Hopmans E.C."/>
            <person name="Dutilh B.E."/>
            <person name="Sinninghe Damste J.S."/>
        </authorList>
    </citation>
    <scope>NUCLEOTIDE SEQUENCE [LARGE SCALE GENOMIC DNA]</scope>
    <source>
        <strain evidence="4">NIOZ-UU17</strain>
    </source>
</reference>
<feature type="transmembrane region" description="Helical" evidence="3">
    <location>
        <begin position="60"/>
        <end position="80"/>
    </location>
</feature>
<feature type="transmembrane region" description="Helical" evidence="3">
    <location>
        <begin position="145"/>
        <end position="167"/>
    </location>
</feature>
<keyword evidence="2" id="KW-1003">Cell membrane</keyword>
<dbReference type="PIRSF" id="PIRSF016661">
    <property type="entry name" value="BioY"/>
    <property type="match status" value="1"/>
</dbReference>
<dbReference type="Pfam" id="PF02632">
    <property type="entry name" value="BioY"/>
    <property type="match status" value="1"/>
</dbReference>
<evidence type="ECO:0000256" key="2">
    <source>
        <dbReference type="PIRNR" id="PIRNR016661"/>
    </source>
</evidence>
<evidence type="ECO:0000256" key="1">
    <source>
        <dbReference type="ARBA" id="ARBA00010692"/>
    </source>
</evidence>
<dbReference type="PANTHER" id="PTHR34295:SF1">
    <property type="entry name" value="BIOTIN TRANSPORTER BIOY"/>
    <property type="match status" value="1"/>
</dbReference>
<organism evidence="4 5">
    <name type="scientific">Candidatus Desulfatibia vada</name>
    <dbReference type="NCBI Taxonomy" id="2841696"/>
    <lineage>
        <taxon>Bacteria</taxon>
        <taxon>Pseudomonadati</taxon>
        <taxon>Thermodesulfobacteriota</taxon>
        <taxon>Desulfobacteria</taxon>
        <taxon>Desulfobacterales</taxon>
        <taxon>Desulfobacterales incertae sedis</taxon>
        <taxon>Candidatus Desulfatibia</taxon>
    </lineage>
</organism>
<accession>A0A8J6P2U6</accession>
<name>A0A8J6P2U6_9BACT</name>
<keyword evidence="3" id="KW-0812">Transmembrane</keyword>
<protein>
    <recommendedName>
        <fullName evidence="2">Biotin transporter</fullName>
    </recommendedName>
</protein>
<dbReference type="InterPro" id="IPR003784">
    <property type="entry name" value="BioY"/>
</dbReference>
<evidence type="ECO:0000256" key="3">
    <source>
        <dbReference type="SAM" id="Phobius"/>
    </source>
</evidence>
<comment type="subcellular location">
    <subcellularLocation>
        <location evidence="2">Cell membrane</location>
        <topology evidence="2">Multi-pass membrane protein</topology>
    </subcellularLocation>
</comment>
<keyword evidence="3" id="KW-1133">Transmembrane helix</keyword>
<proteinExistence type="inferred from homology"/>
<gene>
    <name evidence="4" type="ORF">H8D96_10240</name>
</gene>
<evidence type="ECO:0000313" key="5">
    <source>
        <dbReference type="Proteomes" id="UP000605201"/>
    </source>
</evidence>
<keyword evidence="2" id="KW-0813">Transport</keyword>
<keyword evidence="2 3" id="KW-0472">Membrane</keyword>
<feature type="transmembrane region" description="Helical" evidence="3">
    <location>
        <begin position="86"/>
        <end position="104"/>
    </location>
</feature>
<comment type="similarity">
    <text evidence="1 2">Belongs to the BioY family.</text>
</comment>
<feature type="transmembrane region" description="Helical" evidence="3">
    <location>
        <begin position="111"/>
        <end position="133"/>
    </location>
</feature>
<dbReference type="Proteomes" id="UP000605201">
    <property type="component" value="Unassembled WGS sequence"/>
</dbReference>
<dbReference type="GO" id="GO:0005886">
    <property type="term" value="C:plasma membrane"/>
    <property type="evidence" value="ECO:0007669"/>
    <property type="project" value="UniProtKB-SubCell"/>
</dbReference>
<dbReference type="PANTHER" id="PTHR34295">
    <property type="entry name" value="BIOTIN TRANSPORTER BIOY"/>
    <property type="match status" value="1"/>
</dbReference>
<dbReference type="Gene3D" id="1.10.1760.20">
    <property type="match status" value="1"/>
</dbReference>
<dbReference type="EMBL" id="JACNIG010000215">
    <property type="protein sequence ID" value="MBC8432287.1"/>
    <property type="molecule type" value="Genomic_DNA"/>
</dbReference>
<sequence length="184" mass="19204">MDSSTQLRMMVYASLLAALTAAGAYLAIPIGPVPIVLQNLFILLAGLLLGSRWGLASVGVYLLAGALGLPVFAGGLGGIGRLVGPTGGYLVGYLPAVFVIGRITEKAKERVYVDVIAMICGTAIVYVFGVTWLQQLTGMTLSKTLAVGMYPFLIGDALKIAVAVPIAKALRPVVRNQLTVSSRQ</sequence>